<dbReference type="Gene3D" id="2.60.120.10">
    <property type="entry name" value="Jelly Rolls"/>
    <property type="match status" value="1"/>
</dbReference>
<dbReference type="InterPro" id="IPR013096">
    <property type="entry name" value="Cupin_2"/>
</dbReference>
<gene>
    <name evidence="2" type="ORF">E2553_27000</name>
</gene>
<dbReference type="EMBL" id="SNVI01000002">
    <property type="protein sequence ID" value="TFE40415.1"/>
    <property type="molecule type" value="Genomic_DNA"/>
</dbReference>
<protein>
    <submittedName>
        <fullName evidence="2">Cupin domain-containing protein</fullName>
    </submittedName>
</protein>
<dbReference type="InterPro" id="IPR014710">
    <property type="entry name" value="RmlC-like_jellyroll"/>
</dbReference>
<dbReference type="Gene3D" id="2.20.70.150">
    <property type="match status" value="1"/>
</dbReference>
<reference evidence="2 3" key="1">
    <citation type="submission" date="2019-03" db="EMBL/GenBank/DDBJ databases">
        <title>Complete Genome Sequence of Paraburkholderia dipogonis ICMP 19430T, a Nitrogen-fixing Symbiont of the South African Invasive Legume Dipogon lignosus in New Zealand.</title>
        <authorList>
            <person name="De Meyer S.E."/>
        </authorList>
    </citation>
    <scope>NUCLEOTIDE SEQUENCE [LARGE SCALE GENOMIC DNA]</scope>
    <source>
        <strain evidence="2 3">ICMP 19430</strain>
    </source>
</reference>
<evidence type="ECO:0000313" key="3">
    <source>
        <dbReference type="Proteomes" id="UP000297385"/>
    </source>
</evidence>
<comment type="caution">
    <text evidence="2">The sequence shown here is derived from an EMBL/GenBank/DDBJ whole genome shotgun (WGS) entry which is preliminary data.</text>
</comment>
<dbReference type="PANTHER" id="PTHR36156:SF2">
    <property type="entry name" value="CUPIN TYPE-2 DOMAIN-CONTAINING PROTEIN"/>
    <property type="match status" value="1"/>
</dbReference>
<dbReference type="PANTHER" id="PTHR36156">
    <property type="entry name" value="SLR2101 PROTEIN"/>
    <property type="match status" value="1"/>
</dbReference>
<organism evidence="2 3">
    <name type="scientific">Paraburkholderia dipogonis</name>
    <dbReference type="NCBI Taxonomy" id="1211383"/>
    <lineage>
        <taxon>Bacteria</taxon>
        <taxon>Pseudomonadati</taxon>
        <taxon>Pseudomonadota</taxon>
        <taxon>Betaproteobacteria</taxon>
        <taxon>Burkholderiales</taxon>
        <taxon>Burkholderiaceae</taxon>
        <taxon>Paraburkholderia</taxon>
    </lineage>
</organism>
<dbReference type="SUPFAM" id="SSF51182">
    <property type="entry name" value="RmlC-like cupins"/>
    <property type="match status" value="1"/>
</dbReference>
<feature type="domain" description="Cupin type-2" evidence="1">
    <location>
        <begin position="112"/>
        <end position="172"/>
    </location>
</feature>
<dbReference type="Pfam" id="PF07883">
    <property type="entry name" value="Cupin_2"/>
    <property type="match status" value="1"/>
</dbReference>
<dbReference type="InterPro" id="IPR047142">
    <property type="entry name" value="OryJ/VirC-like"/>
</dbReference>
<dbReference type="InterPro" id="IPR011051">
    <property type="entry name" value="RmlC_Cupin_sf"/>
</dbReference>
<evidence type="ECO:0000259" key="1">
    <source>
        <dbReference type="Pfam" id="PF07883"/>
    </source>
</evidence>
<evidence type="ECO:0000313" key="2">
    <source>
        <dbReference type="EMBL" id="TFE40415.1"/>
    </source>
</evidence>
<dbReference type="Proteomes" id="UP000297385">
    <property type="component" value="Unassembled WGS sequence"/>
</dbReference>
<sequence length="187" mass="19944">MSNYVRRIVTGHDAQGCSVVTSDGGPFSVFPVKALPGLVFSEIWRTAGMPVAVDNGNDPTDGPLRLSPGTGGTVIRVVDMPPDPDWETCRPEALFSEINAAHTSTSTGAPRTADTLMHRTETVDYGIVISGEIWLVLDGTETLLKPGDVVVQRGTNHAWSNRSDRPARMVFVLLDGRFAPEIAGGSA</sequence>
<dbReference type="CDD" id="cd02231">
    <property type="entry name" value="cupin_BLL6423-like"/>
    <property type="match status" value="1"/>
</dbReference>
<dbReference type="RefSeq" id="WP_134462506.1">
    <property type="nucleotide sequence ID" value="NZ_JBHSSZ010000042.1"/>
</dbReference>
<name>A0A4Y8MSV6_9BURK</name>
<dbReference type="AlphaFoldDB" id="A0A4Y8MSV6"/>
<proteinExistence type="predicted"/>
<accession>A0A4Y8MSV6</accession>